<dbReference type="Pfam" id="PF00128">
    <property type="entry name" value="Alpha-amylase"/>
    <property type="match status" value="1"/>
</dbReference>
<dbReference type="GO" id="GO:0004575">
    <property type="term" value="F:sucrose alpha-glucosidase activity"/>
    <property type="evidence" value="ECO:0007669"/>
    <property type="project" value="TreeGrafter"/>
</dbReference>
<dbReference type="GO" id="GO:0033934">
    <property type="term" value="F:glucan 1,4-alpha-maltotriohydrolase activity"/>
    <property type="evidence" value="ECO:0007669"/>
    <property type="project" value="TreeGrafter"/>
</dbReference>
<dbReference type="GO" id="GO:0005987">
    <property type="term" value="P:sucrose catabolic process"/>
    <property type="evidence" value="ECO:0007669"/>
    <property type="project" value="TreeGrafter"/>
</dbReference>
<organism evidence="5 6">
    <name type="scientific">Ambrosiozyma monospora</name>
    <name type="common">Yeast</name>
    <name type="synonym">Endomycopsis monosporus</name>
    <dbReference type="NCBI Taxonomy" id="43982"/>
    <lineage>
        <taxon>Eukaryota</taxon>
        <taxon>Fungi</taxon>
        <taxon>Dikarya</taxon>
        <taxon>Ascomycota</taxon>
        <taxon>Saccharomycotina</taxon>
        <taxon>Pichiomycetes</taxon>
        <taxon>Pichiales</taxon>
        <taxon>Pichiaceae</taxon>
        <taxon>Ambrosiozyma</taxon>
    </lineage>
</organism>
<dbReference type="InterPro" id="IPR017853">
    <property type="entry name" value="GH"/>
</dbReference>
<reference evidence="5" key="1">
    <citation type="submission" date="2023-04" db="EMBL/GenBank/DDBJ databases">
        <title>Ambrosiozyma monospora NBRC 1965.</title>
        <authorList>
            <person name="Ichikawa N."/>
            <person name="Sato H."/>
            <person name="Tonouchi N."/>
        </authorList>
    </citation>
    <scope>NUCLEOTIDE SEQUENCE</scope>
    <source>
        <strain evidence="5">NBRC 1965</strain>
    </source>
</reference>
<dbReference type="GO" id="GO:0004574">
    <property type="term" value="F:oligo-1,6-glucosidase activity"/>
    <property type="evidence" value="ECO:0007669"/>
    <property type="project" value="TreeGrafter"/>
</dbReference>
<evidence type="ECO:0000256" key="2">
    <source>
        <dbReference type="ARBA" id="ARBA00023295"/>
    </source>
</evidence>
<dbReference type="InterPro" id="IPR006047">
    <property type="entry name" value="GH13_cat_dom"/>
</dbReference>
<dbReference type="InterPro" id="IPR013780">
    <property type="entry name" value="Glyco_hydro_b"/>
</dbReference>
<comment type="caution">
    <text evidence="5">The sequence shown here is derived from an EMBL/GenBank/DDBJ whole genome shotgun (WGS) entry which is preliminary data.</text>
</comment>
<dbReference type="Gene3D" id="2.60.40.1180">
    <property type="entry name" value="Golgi alpha-mannosidase II"/>
    <property type="match status" value="1"/>
</dbReference>
<dbReference type="Proteomes" id="UP001165063">
    <property type="component" value="Unassembled WGS sequence"/>
</dbReference>
<dbReference type="PANTHER" id="PTHR10357">
    <property type="entry name" value="ALPHA-AMYLASE FAMILY MEMBER"/>
    <property type="match status" value="1"/>
</dbReference>
<accession>A0A9W6Z4E1</accession>
<dbReference type="PANTHER" id="PTHR10357:SF179">
    <property type="entry name" value="NEUTRAL AND BASIC AMINO ACID TRANSPORT PROTEIN RBAT"/>
    <property type="match status" value="1"/>
</dbReference>
<dbReference type="AlphaFoldDB" id="A0A9W6Z4E1"/>
<dbReference type="Gene3D" id="3.90.400.10">
    <property type="entry name" value="Oligo-1,6-glucosidase, Domain 2"/>
    <property type="match status" value="1"/>
</dbReference>
<keyword evidence="2" id="KW-0326">Glycosidase</keyword>
<dbReference type="SUPFAM" id="SSF51011">
    <property type="entry name" value="Glycosyl hydrolase domain"/>
    <property type="match status" value="1"/>
</dbReference>
<proteinExistence type="inferred from homology"/>
<keyword evidence="6" id="KW-1185">Reference proteome</keyword>
<dbReference type="EMBL" id="BSXU01005740">
    <property type="protein sequence ID" value="GMG55543.1"/>
    <property type="molecule type" value="Genomic_DNA"/>
</dbReference>
<dbReference type="SMART" id="SM00642">
    <property type="entry name" value="Aamy"/>
    <property type="match status" value="1"/>
</dbReference>
<evidence type="ECO:0000256" key="1">
    <source>
        <dbReference type="ARBA" id="ARBA00008061"/>
    </source>
</evidence>
<dbReference type="FunFam" id="3.20.20.80:FF:000087">
    <property type="entry name" value="Oligo-1,6-glucosidase IMA1"/>
    <property type="match status" value="1"/>
</dbReference>
<evidence type="ECO:0000256" key="3">
    <source>
        <dbReference type="ARBA" id="ARBA00026248"/>
    </source>
</evidence>
<comment type="similarity">
    <text evidence="1">Belongs to the glycosyl hydrolase 13 family.</text>
</comment>
<dbReference type="Gene3D" id="3.20.20.80">
    <property type="entry name" value="Glycosidases"/>
    <property type="match status" value="1"/>
</dbReference>
<evidence type="ECO:0000313" key="6">
    <source>
        <dbReference type="Proteomes" id="UP001165063"/>
    </source>
</evidence>
<dbReference type="GO" id="GO:0004556">
    <property type="term" value="F:alpha-amylase activity"/>
    <property type="evidence" value="ECO:0007669"/>
    <property type="project" value="TreeGrafter"/>
</dbReference>
<evidence type="ECO:0000259" key="4">
    <source>
        <dbReference type="SMART" id="SM00642"/>
    </source>
</evidence>
<dbReference type="OrthoDB" id="4056982at2759"/>
<keyword evidence="3" id="KW-0462">Maltose metabolism</keyword>
<dbReference type="InterPro" id="IPR045857">
    <property type="entry name" value="O16G_dom_2"/>
</dbReference>
<gene>
    <name evidence="5" type="ORF">Amon01_000761700</name>
</gene>
<dbReference type="GO" id="GO:0000025">
    <property type="term" value="P:maltose catabolic process"/>
    <property type="evidence" value="ECO:0007669"/>
    <property type="project" value="TreeGrafter"/>
</dbReference>
<evidence type="ECO:0000313" key="5">
    <source>
        <dbReference type="EMBL" id="GMG55543.1"/>
    </source>
</evidence>
<sequence length="419" mass="48081">MPRLMPMTRQQYYLRLFAEGQPDLNWENEDTREAIYKSAVKFWLDKGVDGFRIDVCSLYSKTYPLRDAAADDMTPVDGLGFPLEGQASNGPRIHEFHKEMNSKVMSHYDTMTVGEVPGASVEETLKYVSAKEKELNMIFLFYPVELGCGKTDRFNYQGFTAQDFKDAFFKQSNFVKGTDAWSTVFIENHDQPRSITRFGDDSTPELRNISGKMLATLQSTLSGTLFLYEGQEIGMTNVPVSWDISEYKDVNTINYWNAFLKTNPSEEEKTKLLKVINLMARDNARTPMLWNDSKNGGFSTGDPWMRVNDNYKEVNAANERADPNSIYNYYKKALEIRKLYKDVLVHGDFDHIDYANKQIMSYTKAGKDKKAYVVLNLTKNVVKYTKQVEGDLRLILSNYSANSDSELQPFESRVYLVST</sequence>
<keyword evidence="2" id="KW-0378">Hydrolase</keyword>
<protein>
    <submittedName>
        <fullName evidence="5">Unnamed protein product</fullName>
    </submittedName>
</protein>
<dbReference type="SUPFAM" id="SSF51445">
    <property type="entry name" value="(Trans)glycosidases"/>
    <property type="match status" value="1"/>
</dbReference>
<name>A0A9W6Z4E1_AMBMO</name>
<feature type="domain" description="Glycosyl hydrolase family 13 catalytic" evidence="4">
    <location>
        <begin position="2"/>
        <end position="285"/>
    </location>
</feature>